<dbReference type="InterPro" id="IPR038765">
    <property type="entry name" value="Papain-like_cys_pep_sf"/>
</dbReference>
<gene>
    <name evidence="11" type="ORF">ACFQ4Y_09265</name>
</gene>
<dbReference type="InterPro" id="IPR000064">
    <property type="entry name" value="NLP_P60_dom"/>
</dbReference>
<dbReference type="PROSITE" id="PS51935">
    <property type="entry name" value="NLPC_P60"/>
    <property type="match status" value="1"/>
</dbReference>
<evidence type="ECO:0000313" key="12">
    <source>
        <dbReference type="Proteomes" id="UP001597282"/>
    </source>
</evidence>
<accession>A0ABW4CAH2</accession>
<keyword evidence="6" id="KW-0788">Thiol protease</keyword>
<keyword evidence="3 8" id="KW-0732">Signal</keyword>
<evidence type="ECO:0000256" key="8">
    <source>
        <dbReference type="SAM" id="SignalP"/>
    </source>
</evidence>
<protein>
    <submittedName>
        <fullName evidence="11">NlpC/P60 family protein</fullName>
    </submittedName>
</protein>
<proteinExistence type="inferred from homology"/>
<name>A0ABW4CAH2_9BACL</name>
<dbReference type="PANTHER" id="PTHR47053:SF1">
    <property type="entry name" value="MUREIN DD-ENDOPEPTIDASE MEPH-RELATED"/>
    <property type="match status" value="1"/>
</dbReference>
<feature type="region of interest" description="Disordered" evidence="7">
    <location>
        <begin position="145"/>
        <end position="174"/>
    </location>
</feature>
<dbReference type="RefSeq" id="WP_380164827.1">
    <property type="nucleotide sequence ID" value="NZ_JBHTNU010000007.1"/>
</dbReference>
<dbReference type="CDD" id="cd00118">
    <property type="entry name" value="LysM"/>
    <property type="match status" value="1"/>
</dbReference>
<feature type="compositionally biased region" description="Polar residues" evidence="7">
    <location>
        <begin position="145"/>
        <end position="157"/>
    </location>
</feature>
<dbReference type="SUPFAM" id="SSF54001">
    <property type="entry name" value="Cysteine proteinases"/>
    <property type="match status" value="1"/>
</dbReference>
<evidence type="ECO:0000259" key="10">
    <source>
        <dbReference type="PROSITE" id="PS51935"/>
    </source>
</evidence>
<comment type="similarity">
    <text evidence="1">Belongs to the peptidase C40 family.</text>
</comment>
<dbReference type="PANTHER" id="PTHR47053">
    <property type="entry name" value="MUREIN DD-ENDOPEPTIDASE MEPH-RELATED"/>
    <property type="match status" value="1"/>
</dbReference>
<dbReference type="Gene3D" id="3.10.350.10">
    <property type="entry name" value="LysM domain"/>
    <property type="match status" value="1"/>
</dbReference>
<dbReference type="InterPro" id="IPR018392">
    <property type="entry name" value="LysM"/>
</dbReference>
<sequence>MKWRNLMVYHPDKKVMTSLTLVGSLLLGTQSAQAATIPEQDEKTDSHVNKGRQSVQKIPSVQQAPQKMEFHVLSSGIRMHMGANPGSSDAKGSAGYYVVKKGDTLSKIAAKHQIGLKALLKKNPQVENPNRIYVGDRIRVDGSVKSSADISTSASAEESQDRKGKTQLSGKSQAQGQVQGMANAIIQEARGLLNASYQYGAEGPERFDCSGFTRFVFKQKGYDLPRTSSAQAAYGSAVSRSNLRKGDLVFFRTGGGGISHVAIYIGNGKLIHATNPRSDVTISSLSEPYWSERYVSARRVIR</sequence>
<dbReference type="Pfam" id="PF01476">
    <property type="entry name" value="LysM"/>
    <property type="match status" value="1"/>
</dbReference>
<dbReference type="PROSITE" id="PS51782">
    <property type="entry name" value="LYSM"/>
    <property type="match status" value="1"/>
</dbReference>
<organism evidence="11 12">
    <name type="scientific">Kroppenstedtia sanguinis</name>
    <dbReference type="NCBI Taxonomy" id="1380684"/>
    <lineage>
        <taxon>Bacteria</taxon>
        <taxon>Bacillati</taxon>
        <taxon>Bacillota</taxon>
        <taxon>Bacilli</taxon>
        <taxon>Bacillales</taxon>
        <taxon>Thermoactinomycetaceae</taxon>
        <taxon>Kroppenstedtia</taxon>
    </lineage>
</organism>
<evidence type="ECO:0000313" key="11">
    <source>
        <dbReference type="EMBL" id="MFD1427113.1"/>
    </source>
</evidence>
<keyword evidence="4" id="KW-0677">Repeat</keyword>
<evidence type="ECO:0000256" key="7">
    <source>
        <dbReference type="SAM" id="MobiDB-lite"/>
    </source>
</evidence>
<evidence type="ECO:0000256" key="2">
    <source>
        <dbReference type="ARBA" id="ARBA00022670"/>
    </source>
</evidence>
<feature type="domain" description="NlpC/P60" evidence="10">
    <location>
        <begin position="179"/>
        <end position="301"/>
    </location>
</feature>
<dbReference type="Pfam" id="PF00877">
    <property type="entry name" value="NLPC_P60"/>
    <property type="match status" value="1"/>
</dbReference>
<evidence type="ECO:0000256" key="6">
    <source>
        <dbReference type="ARBA" id="ARBA00022807"/>
    </source>
</evidence>
<evidence type="ECO:0000256" key="4">
    <source>
        <dbReference type="ARBA" id="ARBA00022737"/>
    </source>
</evidence>
<evidence type="ECO:0000259" key="9">
    <source>
        <dbReference type="PROSITE" id="PS51782"/>
    </source>
</evidence>
<dbReference type="InterPro" id="IPR036779">
    <property type="entry name" value="LysM_dom_sf"/>
</dbReference>
<keyword evidence="2" id="KW-0645">Protease</keyword>
<dbReference type="InterPro" id="IPR051202">
    <property type="entry name" value="Peptidase_C40"/>
</dbReference>
<keyword evidence="5" id="KW-0378">Hydrolase</keyword>
<evidence type="ECO:0000256" key="1">
    <source>
        <dbReference type="ARBA" id="ARBA00007074"/>
    </source>
</evidence>
<comment type="caution">
    <text evidence="11">The sequence shown here is derived from an EMBL/GenBank/DDBJ whole genome shotgun (WGS) entry which is preliminary data.</text>
</comment>
<feature type="signal peptide" evidence="8">
    <location>
        <begin position="1"/>
        <end position="34"/>
    </location>
</feature>
<reference evidence="12" key="1">
    <citation type="journal article" date="2019" name="Int. J. Syst. Evol. Microbiol.">
        <title>The Global Catalogue of Microorganisms (GCM) 10K type strain sequencing project: providing services to taxonomists for standard genome sequencing and annotation.</title>
        <authorList>
            <consortium name="The Broad Institute Genomics Platform"/>
            <consortium name="The Broad Institute Genome Sequencing Center for Infectious Disease"/>
            <person name="Wu L."/>
            <person name="Ma J."/>
        </authorList>
    </citation>
    <scope>NUCLEOTIDE SEQUENCE [LARGE SCALE GENOMIC DNA]</scope>
    <source>
        <strain evidence="12">S1</strain>
    </source>
</reference>
<dbReference type="Gene3D" id="3.90.1720.10">
    <property type="entry name" value="endopeptidase domain like (from Nostoc punctiforme)"/>
    <property type="match status" value="1"/>
</dbReference>
<keyword evidence="12" id="KW-1185">Reference proteome</keyword>
<evidence type="ECO:0000256" key="5">
    <source>
        <dbReference type="ARBA" id="ARBA00022801"/>
    </source>
</evidence>
<dbReference type="SMART" id="SM00257">
    <property type="entry name" value="LysM"/>
    <property type="match status" value="1"/>
</dbReference>
<dbReference type="Proteomes" id="UP001597282">
    <property type="component" value="Unassembled WGS sequence"/>
</dbReference>
<feature type="chain" id="PRO_5046440329" evidence="8">
    <location>
        <begin position="35"/>
        <end position="302"/>
    </location>
</feature>
<feature type="domain" description="LysM" evidence="9">
    <location>
        <begin position="95"/>
        <end position="140"/>
    </location>
</feature>
<dbReference type="SUPFAM" id="SSF54106">
    <property type="entry name" value="LysM domain"/>
    <property type="match status" value="1"/>
</dbReference>
<dbReference type="EMBL" id="JBHTNU010000007">
    <property type="protein sequence ID" value="MFD1427113.1"/>
    <property type="molecule type" value="Genomic_DNA"/>
</dbReference>
<evidence type="ECO:0000256" key="3">
    <source>
        <dbReference type="ARBA" id="ARBA00022729"/>
    </source>
</evidence>